<dbReference type="Proteomes" id="UP000016895">
    <property type="component" value="Chromosome 2"/>
</dbReference>
<gene>
    <name evidence="1" type="ORF">VIBNI_B1139</name>
</gene>
<protein>
    <submittedName>
        <fullName evidence="1">Uncharacterized protein</fullName>
    </submittedName>
</protein>
<proteinExistence type="predicted"/>
<dbReference type="KEGG" id="vni:VIBNI_B1139"/>
<sequence length="68" mass="7637">MRSKCLLLELDQNIHLLYKLLFLNAIKPNAALIATPESVFLLKSSGCHISPLSLSLALKYRLKKLKDS</sequence>
<evidence type="ECO:0000313" key="1">
    <source>
        <dbReference type="EMBL" id="CCO60906.1"/>
    </source>
</evidence>
<name>U4KD12_9VIBR</name>
<evidence type="ECO:0000313" key="2">
    <source>
        <dbReference type="Proteomes" id="UP000016895"/>
    </source>
</evidence>
<reference evidence="1 2" key="1">
    <citation type="journal article" date="2013" name="ISME J.">
        <title>Comparative genomics of pathogenic lineages of Vibrio nigripulchritudo identifies virulence-associated traits.</title>
        <authorList>
            <person name="Goudenege D."/>
            <person name="Labreuche Y."/>
            <person name="Krin E."/>
            <person name="Ansquer D."/>
            <person name="Mangenot S."/>
            <person name="Calteau A."/>
            <person name="Medigue C."/>
            <person name="Mazel D."/>
            <person name="Polz M.F."/>
            <person name="Le Roux F."/>
        </authorList>
    </citation>
    <scope>NUCLEOTIDE SEQUENCE [LARGE SCALE GENOMIC DNA]</scope>
    <source>
        <strain evidence="2">SnF1</strain>
    </source>
</reference>
<dbReference type="AlphaFoldDB" id="U4KD12"/>
<keyword evidence="2" id="KW-1185">Reference proteome</keyword>
<organism evidence="1 2">
    <name type="scientific">Vibrio nigripulchritudo</name>
    <dbReference type="NCBI Taxonomy" id="28173"/>
    <lineage>
        <taxon>Bacteria</taxon>
        <taxon>Pseudomonadati</taxon>
        <taxon>Pseudomonadota</taxon>
        <taxon>Gammaproteobacteria</taxon>
        <taxon>Vibrionales</taxon>
        <taxon>Vibrionaceae</taxon>
        <taxon>Vibrio</taxon>
    </lineage>
</organism>
<accession>U4KD12</accession>
<dbReference type="EMBL" id="FO203527">
    <property type="protein sequence ID" value="CCO60906.1"/>
    <property type="molecule type" value="Genomic_DNA"/>
</dbReference>